<evidence type="ECO:0000313" key="6">
    <source>
        <dbReference type="Proteomes" id="UP000035740"/>
    </source>
</evidence>
<reference evidence="5 6" key="1">
    <citation type="journal article" date="2014" name="Nature">
        <title>The genome of the recently domesticated crop plant sugar beet (Beta vulgaris).</title>
        <authorList>
            <person name="Dohm J.C."/>
            <person name="Minoche A.E."/>
            <person name="Holtgrawe D."/>
            <person name="Capella-Gutierrez S."/>
            <person name="Zakrzewski F."/>
            <person name="Tafer H."/>
            <person name="Rupp O."/>
            <person name="Sorensen T.R."/>
            <person name="Stracke R."/>
            <person name="Reinhardt R."/>
            <person name="Goesmann A."/>
            <person name="Kraft T."/>
            <person name="Schulz B."/>
            <person name="Stadler P.F."/>
            <person name="Schmidt T."/>
            <person name="Gabaldon T."/>
            <person name="Lehrach H."/>
            <person name="Weisshaar B."/>
            <person name="Himmelbauer H."/>
        </authorList>
    </citation>
    <scope>NUCLEOTIDE SEQUENCE [LARGE SCALE GENOMIC DNA]</scope>
    <source>
        <tissue evidence="5">Taproot</tissue>
    </source>
</reference>
<dbReference type="PANTHER" id="PTHR43327:SF10">
    <property type="entry name" value="STOMATIN-LIKE PROTEIN 2, MITOCHONDRIAL"/>
    <property type="match status" value="1"/>
</dbReference>
<sequence>MSSIIMLARNNALESSMKFLPLAYTVLSRTLFTNSSLRNSLLGSPNLSTSRTFSTSSPILNQPHSAQSITSRRGIICSSSFSSAILNQSPSLYTPDFSPRFTFSRNLCTDDRHKRHFDLYTRFDRRTIPNFGINFVPQQEAYVIERFGKFTKVLDPGFCLLVPFMDQIAYVHSLKEQTVDIPEQPAVTTDNVSIQVNGVLFATIVDPVKASYGSDNPMIAITQLAQTVMRSCIGKMPLDKTFMERETLNANIVQGINTVAAKWGLSCRRYEIRDIIPPRGVRESMEKQAEAERTKRALIIEAEGLKESVVLKAEAAKRDVILRSEAAKMGEINRADGDAEALLLRSKATAASINLISDALKKEGGKEAASLQVAESYVEAFSKLAKESTTVLLPSSVDNPSSMITQALTLYKKLNPDNALMSNSKD</sequence>
<dbReference type="InterPro" id="IPR050710">
    <property type="entry name" value="Band7/mec-2_domain"/>
</dbReference>
<keyword evidence="6" id="KW-1185">Reference proteome</keyword>
<organism evidence="5 6">
    <name type="scientific">Beta vulgaris subsp. vulgaris</name>
    <name type="common">Beet</name>
    <dbReference type="NCBI Taxonomy" id="3555"/>
    <lineage>
        <taxon>Eukaryota</taxon>
        <taxon>Viridiplantae</taxon>
        <taxon>Streptophyta</taxon>
        <taxon>Embryophyta</taxon>
        <taxon>Tracheophyta</taxon>
        <taxon>Spermatophyta</taxon>
        <taxon>Magnoliopsida</taxon>
        <taxon>eudicotyledons</taxon>
        <taxon>Gunneridae</taxon>
        <taxon>Pentapetalae</taxon>
        <taxon>Caryophyllales</taxon>
        <taxon>Chenopodiaceae</taxon>
        <taxon>Betoideae</taxon>
        <taxon>Beta</taxon>
    </lineage>
</organism>
<dbReference type="InterPro" id="IPR032435">
    <property type="entry name" value="STML2-like_C"/>
</dbReference>
<evidence type="ECO:0000256" key="1">
    <source>
        <dbReference type="ARBA" id="ARBA00004173"/>
    </source>
</evidence>
<keyword evidence="3" id="KW-0496">Mitochondrion</keyword>
<dbReference type="CDD" id="cd08829">
    <property type="entry name" value="SPFH_paraslipin"/>
    <property type="match status" value="1"/>
</dbReference>
<dbReference type="Gene3D" id="3.30.479.30">
    <property type="entry name" value="Band 7 domain"/>
    <property type="match status" value="1"/>
</dbReference>
<dbReference type="InterPro" id="IPR036013">
    <property type="entry name" value="Band_7/SPFH_dom_sf"/>
</dbReference>
<accession>A0A0J8CWG8</accession>
<feature type="domain" description="Band 7" evidence="4">
    <location>
        <begin position="131"/>
        <end position="289"/>
    </location>
</feature>
<protein>
    <recommendedName>
        <fullName evidence="4">Band 7 domain-containing protein</fullName>
    </recommendedName>
</protein>
<dbReference type="PANTHER" id="PTHR43327">
    <property type="entry name" value="STOMATIN-LIKE PROTEIN 2, MITOCHONDRIAL"/>
    <property type="match status" value="1"/>
</dbReference>
<dbReference type="InterPro" id="IPR001107">
    <property type="entry name" value="Band_7"/>
</dbReference>
<dbReference type="SMART" id="SM00244">
    <property type="entry name" value="PHB"/>
    <property type="match status" value="1"/>
</dbReference>
<comment type="similarity">
    <text evidence="2">Belongs to the band 7/mec-2 family.</text>
</comment>
<evidence type="ECO:0000256" key="2">
    <source>
        <dbReference type="ARBA" id="ARBA00008164"/>
    </source>
</evidence>
<dbReference type="Gramene" id="KMT16444">
    <property type="protein sequence ID" value="KMT16444"/>
    <property type="gene ID" value="BVRB_3g050670"/>
</dbReference>
<dbReference type="OMA" id="AMNMQLK"/>
<dbReference type="Pfam" id="PF01145">
    <property type="entry name" value="Band_7"/>
    <property type="match status" value="1"/>
</dbReference>
<proteinExistence type="inferred from homology"/>
<comment type="subcellular location">
    <subcellularLocation>
        <location evidence="1">Mitochondrion</location>
    </subcellularLocation>
</comment>
<dbReference type="GO" id="GO:0005886">
    <property type="term" value="C:plasma membrane"/>
    <property type="evidence" value="ECO:0007669"/>
    <property type="project" value="UniProtKB-ARBA"/>
</dbReference>
<dbReference type="GO" id="GO:0098552">
    <property type="term" value="C:side of membrane"/>
    <property type="evidence" value="ECO:0007669"/>
    <property type="project" value="UniProtKB-ARBA"/>
</dbReference>
<dbReference type="KEGG" id="bvg:104888120"/>
<evidence type="ECO:0000256" key="3">
    <source>
        <dbReference type="ARBA" id="ARBA00023128"/>
    </source>
</evidence>
<dbReference type="SUPFAM" id="SSF117892">
    <property type="entry name" value="Band 7/SPFH domain"/>
    <property type="match status" value="1"/>
</dbReference>
<dbReference type="OrthoDB" id="434619at2759"/>
<dbReference type="EMBL" id="KQ090056">
    <property type="protein sequence ID" value="KMT16444.1"/>
    <property type="molecule type" value="Genomic_DNA"/>
</dbReference>
<dbReference type="InterPro" id="IPR001972">
    <property type="entry name" value="Stomatin_HflK_fam"/>
</dbReference>
<name>A0A0J8CWG8_BETVV</name>
<dbReference type="Proteomes" id="UP000035740">
    <property type="component" value="Chromosome 3"/>
</dbReference>
<evidence type="ECO:0000259" key="4">
    <source>
        <dbReference type="SMART" id="SM00244"/>
    </source>
</evidence>
<dbReference type="PRINTS" id="PR00721">
    <property type="entry name" value="STOMATIN"/>
</dbReference>
<evidence type="ECO:0000313" key="5">
    <source>
        <dbReference type="EMBL" id="KMT16444.1"/>
    </source>
</evidence>
<dbReference type="eggNOG" id="KOG2620">
    <property type="taxonomic scope" value="Eukaryota"/>
</dbReference>
<dbReference type="GO" id="GO:0005739">
    <property type="term" value="C:mitochondrion"/>
    <property type="evidence" value="ECO:0007669"/>
    <property type="project" value="UniProtKB-SubCell"/>
</dbReference>
<gene>
    <name evidence="5" type="ORF">BVRB_3g050670</name>
</gene>
<dbReference type="GO" id="GO:0007005">
    <property type="term" value="P:mitochondrion organization"/>
    <property type="evidence" value="ECO:0007669"/>
    <property type="project" value="TreeGrafter"/>
</dbReference>
<dbReference type="AlphaFoldDB" id="A0A0J8CWG8"/>
<dbReference type="FunFam" id="3.30.479.30:FF:000004">
    <property type="entry name" value="Putative membrane protease family, stomatin"/>
    <property type="match status" value="1"/>
</dbReference>
<dbReference type="Pfam" id="PF16200">
    <property type="entry name" value="Band_7_C"/>
    <property type="match status" value="1"/>
</dbReference>